<gene>
    <name evidence="3" type="ORF">DAT39_010853</name>
</gene>
<feature type="region of interest" description="Disordered" evidence="1">
    <location>
        <begin position="171"/>
        <end position="227"/>
    </location>
</feature>
<dbReference type="OrthoDB" id="10648665at2759"/>
<comment type="caution">
    <text evidence="3">The sequence shown here is derived from an EMBL/GenBank/DDBJ whole genome shotgun (WGS) entry which is preliminary data.</text>
</comment>
<keyword evidence="2" id="KW-1133">Transmembrane helix</keyword>
<feature type="non-terminal residue" evidence="3">
    <location>
        <position position="227"/>
    </location>
</feature>
<keyword evidence="2" id="KW-0812">Transmembrane</keyword>
<evidence type="ECO:0000313" key="3">
    <source>
        <dbReference type="EMBL" id="KAF5899443.1"/>
    </source>
</evidence>
<dbReference type="EMBL" id="QNUK01000167">
    <property type="protein sequence ID" value="KAF5899443.1"/>
    <property type="molecule type" value="Genomic_DNA"/>
</dbReference>
<name>A0A8J4U492_CLAMG</name>
<reference evidence="3" key="1">
    <citation type="submission" date="2020-07" db="EMBL/GenBank/DDBJ databases">
        <title>Clarias magur genome sequencing, assembly and annotation.</title>
        <authorList>
            <person name="Kushwaha B."/>
            <person name="Kumar R."/>
            <person name="Das P."/>
            <person name="Joshi C.G."/>
            <person name="Kumar D."/>
            <person name="Nagpure N.S."/>
            <person name="Pandey M."/>
            <person name="Agarwal S."/>
            <person name="Srivastava S."/>
            <person name="Singh M."/>
            <person name="Sahoo L."/>
            <person name="Jayasankar P."/>
            <person name="Meher P.K."/>
            <person name="Koringa P.G."/>
            <person name="Iquebal M.A."/>
            <person name="Das S.P."/>
            <person name="Bit A."/>
            <person name="Patnaik S."/>
            <person name="Patel N."/>
            <person name="Shah T.M."/>
            <person name="Hinsu A."/>
            <person name="Jena J.K."/>
        </authorList>
    </citation>
    <scope>NUCLEOTIDE SEQUENCE</scope>
    <source>
        <strain evidence="3">CIFAMagur01</strain>
        <tissue evidence="3">Testis</tissue>
    </source>
</reference>
<proteinExistence type="predicted"/>
<dbReference type="AlphaFoldDB" id="A0A8J4U492"/>
<feature type="compositionally biased region" description="Acidic residues" evidence="1">
    <location>
        <begin position="176"/>
        <end position="215"/>
    </location>
</feature>
<evidence type="ECO:0000313" key="4">
    <source>
        <dbReference type="Proteomes" id="UP000727407"/>
    </source>
</evidence>
<sequence length="227" mass="24649">MADRMKKQYSTGIMKPQSFISLRALCSLVFMAHAFCGGSPSNTTTSKPDTTAAYSTITTENVSLTTPPTSSVPFATHDPKPQSVFTISTVSEDIKPTTASSSTAASGQEPSNTGTIVCLIFFICFILVLLFCAYKWYVHHGRPSFPEIWRTVAEAAGNVWELAMACLSESSKREEADEEMEAGIAEAEEEKQQEEDAGNDNKDDGDDDSSDDYSSIDEAVVKEAPKK</sequence>
<protein>
    <submittedName>
        <fullName evidence="3">Uncharacterized protein</fullName>
    </submittedName>
</protein>
<organism evidence="3 4">
    <name type="scientific">Clarias magur</name>
    <name type="common">Asian catfish</name>
    <name type="synonym">Macropteronotus magur</name>
    <dbReference type="NCBI Taxonomy" id="1594786"/>
    <lineage>
        <taxon>Eukaryota</taxon>
        <taxon>Metazoa</taxon>
        <taxon>Chordata</taxon>
        <taxon>Craniata</taxon>
        <taxon>Vertebrata</taxon>
        <taxon>Euteleostomi</taxon>
        <taxon>Actinopterygii</taxon>
        <taxon>Neopterygii</taxon>
        <taxon>Teleostei</taxon>
        <taxon>Ostariophysi</taxon>
        <taxon>Siluriformes</taxon>
        <taxon>Clariidae</taxon>
        <taxon>Clarias</taxon>
    </lineage>
</organism>
<accession>A0A8J4U492</accession>
<evidence type="ECO:0000256" key="2">
    <source>
        <dbReference type="SAM" id="Phobius"/>
    </source>
</evidence>
<evidence type="ECO:0000256" key="1">
    <source>
        <dbReference type="SAM" id="MobiDB-lite"/>
    </source>
</evidence>
<feature type="transmembrane region" description="Helical" evidence="2">
    <location>
        <begin position="114"/>
        <end position="134"/>
    </location>
</feature>
<keyword evidence="4" id="KW-1185">Reference proteome</keyword>
<keyword evidence="2" id="KW-0472">Membrane</keyword>
<dbReference type="Proteomes" id="UP000727407">
    <property type="component" value="Unassembled WGS sequence"/>
</dbReference>